<accession>A0A1V0RII1</accession>
<dbReference type="InterPro" id="IPR036388">
    <property type="entry name" value="WH-like_DNA-bd_sf"/>
</dbReference>
<dbReference type="KEGG" id="rmm:ROSMUCSMR3_00086"/>
<dbReference type="Gene3D" id="1.10.10.10">
    <property type="entry name" value="Winged helix-like DNA-binding domain superfamily/Winged helix DNA-binding domain"/>
    <property type="match status" value="1"/>
</dbReference>
<dbReference type="PROSITE" id="PS50995">
    <property type="entry name" value="HTH_MARR_2"/>
    <property type="match status" value="1"/>
</dbReference>
<dbReference type="Proteomes" id="UP000192273">
    <property type="component" value="Chromosome"/>
</dbReference>
<keyword evidence="3" id="KW-1185">Reference proteome</keyword>
<evidence type="ECO:0000259" key="1">
    <source>
        <dbReference type="PROSITE" id="PS50995"/>
    </source>
</evidence>
<dbReference type="AlphaFoldDB" id="A0A1V0RII1"/>
<dbReference type="InterPro" id="IPR039422">
    <property type="entry name" value="MarR/SlyA-like"/>
</dbReference>
<dbReference type="InterPro" id="IPR036390">
    <property type="entry name" value="WH_DNA-bd_sf"/>
</dbReference>
<dbReference type="Pfam" id="PF12802">
    <property type="entry name" value="MarR_2"/>
    <property type="match status" value="1"/>
</dbReference>
<evidence type="ECO:0000313" key="3">
    <source>
        <dbReference type="Proteomes" id="UP000192273"/>
    </source>
</evidence>
<organism evidence="2 3">
    <name type="scientific">Roseovarius mucosus</name>
    <dbReference type="NCBI Taxonomy" id="215743"/>
    <lineage>
        <taxon>Bacteria</taxon>
        <taxon>Pseudomonadati</taxon>
        <taxon>Pseudomonadota</taxon>
        <taxon>Alphaproteobacteria</taxon>
        <taxon>Rhodobacterales</taxon>
        <taxon>Roseobacteraceae</taxon>
        <taxon>Roseovarius</taxon>
    </lineage>
</organism>
<gene>
    <name evidence="2" type="ORF">ROSMUCSMR3_00086</name>
</gene>
<dbReference type="SMART" id="SM00347">
    <property type="entry name" value="HTH_MARR"/>
    <property type="match status" value="1"/>
</dbReference>
<sequence>MTEHSHRGRSDEILAATRRLYEAVYRFDSWAASELGLHVTDLRCVNALENGPLTAGEIGGRLALTSGSVTALINRLVSAGFVERIEDAHDRRRAKIALTSKFRANADRVYSCLGRAISAEFAQCSPAESLAAINTIEKLEAGFSETLHRD</sequence>
<proteinExistence type="predicted"/>
<protein>
    <submittedName>
        <fullName evidence="2">DNA-binding transcriptional repressor MarR</fullName>
    </submittedName>
</protein>
<name>A0A1V0RII1_9RHOB</name>
<dbReference type="PANTHER" id="PTHR33164">
    <property type="entry name" value="TRANSCRIPTIONAL REGULATOR, MARR FAMILY"/>
    <property type="match status" value="1"/>
</dbReference>
<dbReference type="PANTHER" id="PTHR33164:SF106">
    <property type="entry name" value="TRANSCRIPTIONAL REGULATORY PROTEIN"/>
    <property type="match status" value="1"/>
</dbReference>
<dbReference type="SUPFAM" id="SSF46785">
    <property type="entry name" value="Winged helix' DNA-binding domain"/>
    <property type="match status" value="1"/>
</dbReference>
<feature type="domain" description="HTH marR-type" evidence="1">
    <location>
        <begin position="10"/>
        <end position="141"/>
    </location>
</feature>
<dbReference type="GO" id="GO:0003700">
    <property type="term" value="F:DNA-binding transcription factor activity"/>
    <property type="evidence" value="ECO:0007669"/>
    <property type="project" value="InterPro"/>
</dbReference>
<dbReference type="EMBL" id="CP020474">
    <property type="protein sequence ID" value="ARE81597.1"/>
    <property type="molecule type" value="Genomic_DNA"/>
</dbReference>
<evidence type="ECO:0000313" key="2">
    <source>
        <dbReference type="EMBL" id="ARE81597.1"/>
    </source>
</evidence>
<dbReference type="GO" id="GO:0006950">
    <property type="term" value="P:response to stress"/>
    <property type="evidence" value="ECO:0007669"/>
    <property type="project" value="TreeGrafter"/>
</dbReference>
<dbReference type="InterPro" id="IPR000835">
    <property type="entry name" value="HTH_MarR-typ"/>
</dbReference>
<dbReference type="GO" id="GO:0003677">
    <property type="term" value="F:DNA binding"/>
    <property type="evidence" value="ECO:0007669"/>
    <property type="project" value="UniProtKB-KW"/>
</dbReference>
<keyword evidence="2" id="KW-0238">DNA-binding</keyword>
<reference evidence="2 3" key="1">
    <citation type="submission" date="2017-03" db="EMBL/GenBank/DDBJ databases">
        <title>Genome Sequence of Roseovarius mucosus strain SMR3 Isolated from a culture of the Diatom Skeletonema marinoi.</title>
        <authorList>
            <person name="Topel M."/>
            <person name="Pinder M."/>
            <person name="Johansson O.N."/>
            <person name="Kourtchenko O."/>
            <person name="Godhe A."/>
            <person name="Clarke A.K."/>
        </authorList>
    </citation>
    <scope>NUCLEOTIDE SEQUENCE [LARGE SCALE GENOMIC DNA]</scope>
    <source>
        <strain evidence="2 3">SMR3</strain>
    </source>
</reference>